<dbReference type="InterPro" id="IPR011737">
    <property type="entry name" value="CHP02206_TP0381"/>
</dbReference>
<feature type="transmembrane region" description="Helical" evidence="1">
    <location>
        <begin position="48"/>
        <end position="67"/>
    </location>
</feature>
<evidence type="ECO:0000313" key="3">
    <source>
        <dbReference type="Proteomes" id="UP000593626"/>
    </source>
</evidence>
<dbReference type="NCBIfam" id="TIGR02206">
    <property type="entry name" value="intg_mem_TP0381"/>
    <property type="match status" value="1"/>
</dbReference>
<gene>
    <name evidence="2" type="ORF">G8O30_05850</name>
</gene>
<dbReference type="KEGG" id="mcui:G8O30_05850"/>
<evidence type="ECO:0000313" key="2">
    <source>
        <dbReference type="EMBL" id="QPC46522.1"/>
    </source>
</evidence>
<feature type="transmembrane region" description="Helical" evidence="1">
    <location>
        <begin position="12"/>
        <end position="36"/>
    </location>
</feature>
<feature type="transmembrane region" description="Helical" evidence="1">
    <location>
        <begin position="105"/>
        <end position="126"/>
    </location>
</feature>
<keyword evidence="3" id="KW-1185">Reference proteome</keyword>
<dbReference type="EMBL" id="CP049742">
    <property type="protein sequence ID" value="QPC46522.1"/>
    <property type="molecule type" value="Genomic_DNA"/>
</dbReference>
<organism evidence="2 3">
    <name type="scientific">Mangrovibacillus cuniculi</name>
    <dbReference type="NCBI Taxonomy" id="2593652"/>
    <lineage>
        <taxon>Bacteria</taxon>
        <taxon>Bacillati</taxon>
        <taxon>Bacillota</taxon>
        <taxon>Bacilli</taxon>
        <taxon>Bacillales</taxon>
        <taxon>Bacillaceae</taxon>
        <taxon>Mangrovibacillus</taxon>
    </lineage>
</organism>
<keyword evidence="1" id="KW-0812">Transmembrane</keyword>
<sequence length="241" mass="27275">MEWFWADKGNPFSFGSLSHLIMIFLLFTIAAIMIFSRNSLRNNNNRKIEIFLGITLLTVEWGYYWWLLQTGYWSVSTSLPLELCSITLYTCILFLLTGWKPAGTFLYYAGIAGALQAVLTPVLFIGFPHFRFFHFFYIHMAIILVAIYAVVVKDIVPTFRNAVISFSTLLVLACIIIFINRSTGGNYMFLQRKPSTASLLDVLGPYPYYVFSLSALALGIFLGLAGLYKLLQKGNVHVGEN</sequence>
<accession>A0A7S8HF93</accession>
<reference evidence="2 3" key="1">
    <citation type="submission" date="2019-07" db="EMBL/GenBank/DDBJ databases">
        <title>Genome sequence of 2 isolates from Red Sea Mangroves.</title>
        <authorList>
            <person name="Sefrji F."/>
            <person name="Michoud G."/>
            <person name="Merlino G."/>
            <person name="Daffonchio D."/>
        </authorList>
    </citation>
    <scope>NUCLEOTIDE SEQUENCE [LARGE SCALE GENOMIC DNA]</scope>
    <source>
        <strain evidence="2 3">R1DC41</strain>
    </source>
</reference>
<dbReference type="Proteomes" id="UP000593626">
    <property type="component" value="Chromosome"/>
</dbReference>
<dbReference type="RefSeq" id="WP_239674044.1">
    <property type="nucleotide sequence ID" value="NZ_CP049742.1"/>
</dbReference>
<name>A0A7S8HF93_9BACI</name>
<feature type="transmembrane region" description="Helical" evidence="1">
    <location>
        <begin position="208"/>
        <end position="228"/>
    </location>
</feature>
<protein>
    <submittedName>
        <fullName evidence="2">TIGR02206 family membrane protein</fullName>
    </submittedName>
</protein>
<proteinExistence type="predicted"/>
<feature type="transmembrane region" description="Helical" evidence="1">
    <location>
        <begin position="132"/>
        <end position="151"/>
    </location>
</feature>
<keyword evidence="1" id="KW-0472">Membrane</keyword>
<feature type="transmembrane region" description="Helical" evidence="1">
    <location>
        <begin position="79"/>
        <end position="98"/>
    </location>
</feature>
<dbReference type="Pfam" id="PF14808">
    <property type="entry name" value="TMEM164"/>
    <property type="match status" value="1"/>
</dbReference>
<evidence type="ECO:0000256" key="1">
    <source>
        <dbReference type="SAM" id="Phobius"/>
    </source>
</evidence>
<feature type="transmembrane region" description="Helical" evidence="1">
    <location>
        <begin position="163"/>
        <end position="180"/>
    </location>
</feature>
<keyword evidence="1" id="KW-1133">Transmembrane helix</keyword>
<dbReference type="AlphaFoldDB" id="A0A7S8HF93"/>